<evidence type="ECO:0000313" key="6">
    <source>
        <dbReference type="EMBL" id="GAA0766936.1"/>
    </source>
</evidence>
<dbReference type="PANTHER" id="PTHR43214">
    <property type="entry name" value="TWO-COMPONENT RESPONSE REGULATOR"/>
    <property type="match status" value="1"/>
</dbReference>
<name>A0ABN1KHF1_9BURK</name>
<dbReference type="PROSITE" id="PS50043">
    <property type="entry name" value="HTH_LUXR_2"/>
    <property type="match status" value="1"/>
</dbReference>
<comment type="caution">
    <text evidence="6">The sequence shown here is derived from an EMBL/GenBank/DDBJ whole genome shotgun (WGS) entry which is preliminary data.</text>
</comment>
<dbReference type="InterPro" id="IPR058245">
    <property type="entry name" value="NreC/VraR/RcsB-like_REC"/>
</dbReference>
<dbReference type="InterPro" id="IPR001789">
    <property type="entry name" value="Sig_transdc_resp-reg_receiver"/>
</dbReference>
<dbReference type="Proteomes" id="UP001500279">
    <property type="component" value="Unassembled WGS sequence"/>
</dbReference>
<dbReference type="CDD" id="cd17535">
    <property type="entry name" value="REC_NarL-like"/>
    <property type="match status" value="1"/>
</dbReference>
<dbReference type="SUPFAM" id="SSF52172">
    <property type="entry name" value="CheY-like"/>
    <property type="match status" value="1"/>
</dbReference>
<evidence type="ECO:0000256" key="3">
    <source>
        <dbReference type="PROSITE-ProRule" id="PRU00169"/>
    </source>
</evidence>
<dbReference type="EMBL" id="BAAAEW010000045">
    <property type="protein sequence ID" value="GAA0766936.1"/>
    <property type="molecule type" value="Genomic_DNA"/>
</dbReference>
<gene>
    <name evidence="6" type="ORF">GCM10009107_55420</name>
</gene>
<feature type="modified residue" description="4-aspartylphosphate" evidence="3">
    <location>
        <position position="61"/>
    </location>
</feature>
<dbReference type="Pfam" id="PF00196">
    <property type="entry name" value="GerE"/>
    <property type="match status" value="1"/>
</dbReference>
<dbReference type="InterPro" id="IPR000792">
    <property type="entry name" value="Tscrpt_reg_LuxR_C"/>
</dbReference>
<dbReference type="PRINTS" id="PR00038">
    <property type="entry name" value="HTHLUXR"/>
</dbReference>
<protein>
    <submittedName>
        <fullName evidence="6">Response regulator transcription factor</fullName>
    </submittedName>
</protein>
<dbReference type="SMART" id="SM00448">
    <property type="entry name" value="REC"/>
    <property type="match status" value="1"/>
</dbReference>
<reference evidence="6 7" key="1">
    <citation type="journal article" date="2019" name="Int. J. Syst. Evol. Microbiol.">
        <title>The Global Catalogue of Microorganisms (GCM) 10K type strain sequencing project: providing services to taxonomists for standard genome sequencing and annotation.</title>
        <authorList>
            <consortium name="The Broad Institute Genomics Platform"/>
            <consortium name="The Broad Institute Genome Sequencing Center for Infectious Disease"/>
            <person name="Wu L."/>
            <person name="Ma J."/>
        </authorList>
    </citation>
    <scope>NUCLEOTIDE SEQUENCE [LARGE SCALE GENOMIC DNA]</scope>
    <source>
        <strain evidence="6 7">JCM 15503</strain>
    </source>
</reference>
<dbReference type="SUPFAM" id="SSF46894">
    <property type="entry name" value="C-terminal effector domain of the bipartite response regulators"/>
    <property type="match status" value="1"/>
</dbReference>
<evidence type="ECO:0000259" key="5">
    <source>
        <dbReference type="PROSITE" id="PS50110"/>
    </source>
</evidence>
<dbReference type="InterPro" id="IPR016032">
    <property type="entry name" value="Sig_transdc_resp-reg_C-effctor"/>
</dbReference>
<organism evidence="6 7">
    <name type="scientific">Ideonella azotifigens</name>
    <dbReference type="NCBI Taxonomy" id="513160"/>
    <lineage>
        <taxon>Bacteria</taxon>
        <taxon>Pseudomonadati</taxon>
        <taxon>Pseudomonadota</taxon>
        <taxon>Betaproteobacteria</taxon>
        <taxon>Burkholderiales</taxon>
        <taxon>Sphaerotilaceae</taxon>
        <taxon>Ideonella</taxon>
    </lineage>
</organism>
<keyword evidence="2" id="KW-0238">DNA-binding</keyword>
<dbReference type="Gene3D" id="3.40.50.2300">
    <property type="match status" value="1"/>
</dbReference>
<sequence length="231" mass="25298">MIAEPRSPLSILIVDDHAIVREGLKRILESTHTAWGVAEADSGFEALELLRTGAFDIAIMDLSMPGMNGLELLRRVRAEFPRLRVLMLSMHAEEQYAMRAFKAGANGYVTKDSATRELAAAVRKVAEGGTYVTASLAERVITQLNGAREPLRHECLSDREIEVLRRLVAGHRPTDIANALHLSVKTVSTHKSRILDRLQLPNLAALIRYGVANGLGMEDALPEPLAHPPAS</sequence>
<evidence type="ECO:0000259" key="4">
    <source>
        <dbReference type="PROSITE" id="PS50043"/>
    </source>
</evidence>
<proteinExistence type="predicted"/>
<dbReference type="CDD" id="cd06170">
    <property type="entry name" value="LuxR_C_like"/>
    <property type="match status" value="1"/>
</dbReference>
<keyword evidence="1 3" id="KW-0597">Phosphoprotein</keyword>
<dbReference type="PROSITE" id="PS50110">
    <property type="entry name" value="RESPONSE_REGULATORY"/>
    <property type="match status" value="1"/>
</dbReference>
<dbReference type="RefSeq" id="WP_141285550.1">
    <property type="nucleotide sequence ID" value="NZ_BAAAEW010000045.1"/>
</dbReference>
<dbReference type="SMART" id="SM00421">
    <property type="entry name" value="HTH_LUXR"/>
    <property type="match status" value="1"/>
</dbReference>
<dbReference type="Pfam" id="PF00072">
    <property type="entry name" value="Response_reg"/>
    <property type="match status" value="1"/>
</dbReference>
<keyword evidence="7" id="KW-1185">Reference proteome</keyword>
<feature type="domain" description="Response regulatory" evidence="5">
    <location>
        <begin position="10"/>
        <end position="126"/>
    </location>
</feature>
<dbReference type="InterPro" id="IPR039420">
    <property type="entry name" value="WalR-like"/>
</dbReference>
<feature type="domain" description="HTH luxR-type" evidence="4">
    <location>
        <begin position="149"/>
        <end position="214"/>
    </location>
</feature>
<evidence type="ECO:0000256" key="1">
    <source>
        <dbReference type="ARBA" id="ARBA00022553"/>
    </source>
</evidence>
<dbReference type="InterPro" id="IPR011006">
    <property type="entry name" value="CheY-like_superfamily"/>
</dbReference>
<accession>A0ABN1KHF1</accession>
<evidence type="ECO:0000313" key="7">
    <source>
        <dbReference type="Proteomes" id="UP001500279"/>
    </source>
</evidence>
<evidence type="ECO:0000256" key="2">
    <source>
        <dbReference type="ARBA" id="ARBA00023125"/>
    </source>
</evidence>